<dbReference type="Proteomes" id="UP000000599">
    <property type="component" value="Chromosome B"/>
</dbReference>
<dbReference type="KEGG" id="dha:DEHA2B16566g"/>
<dbReference type="InParanoid" id="Q6BVU7"/>
<name>Q6BVU7_DEBHA</name>
<organism evidence="1 2">
    <name type="scientific">Debaryomyces hansenii (strain ATCC 36239 / CBS 767 / BCRC 21394 / JCM 1990 / NBRC 0083 / IGC 2968)</name>
    <name type="common">Yeast</name>
    <name type="synonym">Torulaspora hansenii</name>
    <dbReference type="NCBI Taxonomy" id="284592"/>
    <lineage>
        <taxon>Eukaryota</taxon>
        <taxon>Fungi</taxon>
        <taxon>Dikarya</taxon>
        <taxon>Ascomycota</taxon>
        <taxon>Saccharomycotina</taxon>
        <taxon>Pichiomycetes</taxon>
        <taxon>Debaryomycetaceae</taxon>
        <taxon>Debaryomyces</taxon>
    </lineage>
</organism>
<accession>Q6BVU7</accession>
<gene>
    <name evidence="1" type="ordered locus">DEHA2B16566g</name>
</gene>
<dbReference type="RefSeq" id="XP_457672.2">
    <property type="nucleotide sequence ID" value="XM_457672.1"/>
</dbReference>
<protein>
    <submittedName>
        <fullName evidence="1">DEHA2B16566p</fullName>
    </submittedName>
</protein>
<reference evidence="1 2" key="1">
    <citation type="journal article" date="2004" name="Nature">
        <title>Genome evolution in yeasts.</title>
        <authorList>
            <consortium name="Genolevures"/>
            <person name="Dujon B."/>
            <person name="Sherman D."/>
            <person name="Fischer G."/>
            <person name="Durrens P."/>
            <person name="Casaregola S."/>
            <person name="Lafontaine I."/>
            <person name="de Montigny J."/>
            <person name="Marck C."/>
            <person name="Neuveglise C."/>
            <person name="Talla E."/>
            <person name="Goffard N."/>
            <person name="Frangeul L."/>
            <person name="Aigle M."/>
            <person name="Anthouard V."/>
            <person name="Babour A."/>
            <person name="Barbe V."/>
            <person name="Barnay S."/>
            <person name="Blanchin S."/>
            <person name="Beckerich J.M."/>
            <person name="Beyne E."/>
            <person name="Bleykasten C."/>
            <person name="Boisrame A."/>
            <person name="Boyer J."/>
            <person name="Cattolico L."/>
            <person name="Confanioleri F."/>
            <person name="de Daruvar A."/>
            <person name="Despons L."/>
            <person name="Fabre E."/>
            <person name="Fairhead C."/>
            <person name="Ferry-Dumazet H."/>
            <person name="Groppi A."/>
            <person name="Hantraye F."/>
            <person name="Hennequin C."/>
            <person name="Jauniaux N."/>
            <person name="Joyet P."/>
            <person name="Kachouri R."/>
            <person name="Kerrest A."/>
            <person name="Koszul R."/>
            <person name="Lemaire M."/>
            <person name="Lesur I."/>
            <person name="Ma L."/>
            <person name="Muller H."/>
            <person name="Nicaud J.M."/>
            <person name="Nikolski M."/>
            <person name="Oztas S."/>
            <person name="Ozier-Kalogeropoulos O."/>
            <person name="Pellenz S."/>
            <person name="Potier S."/>
            <person name="Richard G.F."/>
            <person name="Straub M.L."/>
            <person name="Suleau A."/>
            <person name="Swennene D."/>
            <person name="Tekaia F."/>
            <person name="Wesolowski-Louvel M."/>
            <person name="Westhof E."/>
            <person name="Wirth B."/>
            <person name="Zeniou-Meyer M."/>
            <person name="Zivanovic I."/>
            <person name="Bolotin-Fukuhara M."/>
            <person name="Thierry A."/>
            <person name="Bouchier C."/>
            <person name="Caudron B."/>
            <person name="Scarpelli C."/>
            <person name="Gaillardin C."/>
            <person name="Weissenbach J."/>
            <person name="Wincker P."/>
            <person name="Souciet J.L."/>
        </authorList>
    </citation>
    <scope>NUCLEOTIDE SEQUENCE [LARGE SCALE GENOMIC DNA]</scope>
    <source>
        <strain evidence="2">ATCC 36239 / CBS 767 / BCRC 21394 / JCM 1990 / NBRC 0083 / IGC 2968</strain>
    </source>
</reference>
<evidence type="ECO:0000313" key="2">
    <source>
        <dbReference type="Proteomes" id="UP000000599"/>
    </source>
</evidence>
<dbReference type="AlphaFoldDB" id="Q6BVU7"/>
<dbReference type="EMBL" id="CR382134">
    <property type="protein sequence ID" value="CAG85686.2"/>
    <property type="molecule type" value="Genomic_DNA"/>
</dbReference>
<sequence length="42" mass="4647">MSASAYITSLLMTAQFREITSDKLIESYLAPLDSFGSKEMSL</sequence>
<keyword evidence="2" id="KW-1185">Reference proteome</keyword>
<dbReference type="HOGENOM" id="CLU_3260519_0_0_1"/>
<dbReference type="VEuPathDB" id="FungiDB:DEHA2B16566g"/>
<evidence type="ECO:0000313" key="1">
    <source>
        <dbReference type="EMBL" id="CAG85686.2"/>
    </source>
</evidence>
<dbReference type="GeneID" id="2913649"/>
<proteinExistence type="predicted"/>